<sequence length="197" mass="22013">MMNIYEKIAAIMQDVQYLAKDDHVEFGSTKYKALSEEKVTSIMRAELLKHKLVVYPIAQTAGRTGNITHVDVIYRMVNVENPEEYIEIASCGDGADTQDKGSGKAMTYAFKYMWLRTFALPTGEDPDKISSAELDEKERNAAPVCERCGADIVSVRKRNGEMWTVKDMVKYSKGRYGAQMCAGCMKAAKKEQDNVAG</sequence>
<organism evidence="1">
    <name type="scientific">Podoviridae sp. ctDgT26</name>
    <dbReference type="NCBI Taxonomy" id="2826547"/>
    <lineage>
        <taxon>Viruses</taxon>
        <taxon>Duplodnaviria</taxon>
        <taxon>Heunggongvirae</taxon>
        <taxon>Uroviricota</taxon>
        <taxon>Caudoviricetes</taxon>
    </lineage>
</organism>
<proteinExistence type="predicted"/>
<dbReference type="InterPro" id="IPR007499">
    <property type="entry name" value="ERF_bacteria_virus"/>
</dbReference>
<evidence type="ECO:0000313" key="1">
    <source>
        <dbReference type="EMBL" id="DAD75293.1"/>
    </source>
</evidence>
<dbReference type="Pfam" id="PF04404">
    <property type="entry name" value="ERF"/>
    <property type="match status" value="1"/>
</dbReference>
<protein>
    <submittedName>
        <fullName evidence="1">ERF superfamily protein</fullName>
    </submittedName>
</protein>
<dbReference type="EMBL" id="BK014779">
    <property type="protein sequence ID" value="DAD75293.1"/>
    <property type="molecule type" value="Genomic_DNA"/>
</dbReference>
<accession>A0A8S5LZ07</accession>
<reference evidence="1" key="1">
    <citation type="journal article" date="2021" name="Proc. Natl. Acad. Sci. U.S.A.">
        <title>A Catalog of Tens of Thousands of Viruses from Human Metagenomes Reveals Hidden Associations with Chronic Diseases.</title>
        <authorList>
            <person name="Tisza M.J."/>
            <person name="Buck C.B."/>
        </authorList>
    </citation>
    <scope>NUCLEOTIDE SEQUENCE</scope>
    <source>
        <strain evidence="1">CtDgT26</strain>
    </source>
</reference>
<name>A0A8S5LZ07_9CAUD</name>